<dbReference type="PROSITE" id="PS51819">
    <property type="entry name" value="VOC"/>
    <property type="match status" value="1"/>
</dbReference>
<protein>
    <submittedName>
        <fullName evidence="2">VOC family protein</fullName>
    </submittedName>
</protein>
<accession>A0ABV9DTR4</accession>
<dbReference type="InterPro" id="IPR029068">
    <property type="entry name" value="Glyas_Bleomycin-R_OHBP_Dase"/>
</dbReference>
<keyword evidence="3" id="KW-1185">Reference proteome</keyword>
<dbReference type="RefSeq" id="WP_378572383.1">
    <property type="nucleotide sequence ID" value="NZ_JBHSFQ010000005.1"/>
</dbReference>
<comment type="caution">
    <text evidence="2">The sequence shown here is derived from an EMBL/GenBank/DDBJ whole genome shotgun (WGS) entry which is preliminary data.</text>
</comment>
<gene>
    <name evidence="2" type="ORF">ACFO4E_07850</name>
</gene>
<dbReference type="InterPro" id="IPR037523">
    <property type="entry name" value="VOC_core"/>
</dbReference>
<organism evidence="2 3">
    <name type="scientific">Nocardiopsis mangrovi</name>
    <dbReference type="NCBI Taxonomy" id="1179818"/>
    <lineage>
        <taxon>Bacteria</taxon>
        <taxon>Bacillati</taxon>
        <taxon>Actinomycetota</taxon>
        <taxon>Actinomycetes</taxon>
        <taxon>Streptosporangiales</taxon>
        <taxon>Nocardiopsidaceae</taxon>
        <taxon>Nocardiopsis</taxon>
    </lineage>
</organism>
<name>A0ABV9DTR4_9ACTN</name>
<dbReference type="Pfam" id="PF00903">
    <property type="entry name" value="Glyoxalase"/>
    <property type="match status" value="1"/>
</dbReference>
<dbReference type="EMBL" id="JBHSFQ010000005">
    <property type="protein sequence ID" value="MFC4561768.1"/>
    <property type="molecule type" value="Genomic_DNA"/>
</dbReference>
<sequence length="115" mass="12381">MSVRRIVPDIHTRALGESRAFYRAPGLDEVMDLGWIVSFASSSVPTAQVGVATHDATAPVVPDISIGVDDVDAVHAAVCANGAEIVHPLRNEAWGVRRFFVRDPDGRVVNVLTHL</sequence>
<evidence type="ECO:0000313" key="3">
    <source>
        <dbReference type="Proteomes" id="UP001595923"/>
    </source>
</evidence>
<reference evidence="3" key="1">
    <citation type="journal article" date="2019" name="Int. J. Syst. Evol. Microbiol.">
        <title>The Global Catalogue of Microorganisms (GCM) 10K type strain sequencing project: providing services to taxonomists for standard genome sequencing and annotation.</title>
        <authorList>
            <consortium name="The Broad Institute Genomics Platform"/>
            <consortium name="The Broad Institute Genome Sequencing Center for Infectious Disease"/>
            <person name="Wu L."/>
            <person name="Ma J."/>
        </authorList>
    </citation>
    <scope>NUCLEOTIDE SEQUENCE [LARGE SCALE GENOMIC DNA]</scope>
    <source>
        <strain evidence="3">XZYJ18</strain>
    </source>
</reference>
<evidence type="ECO:0000259" key="1">
    <source>
        <dbReference type="PROSITE" id="PS51819"/>
    </source>
</evidence>
<dbReference type="Gene3D" id="3.10.180.10">
    <property type="entry name" value="2,3-Dihydroxybiphenyl 1,2-Dioxygenase, domain 1"/>
    <property type="match status" value="1"/>
</dbReference>
<dbReference type="InterPro" id="IPR004360">
    <property type="entry name" value="Glyas_Fos-R_dOase_dom"/>
</dbReference>
<dbReference type="Proteomes" id="UP001595923">
    <property type="component" value="Unassembled WGS sequence"/>
</dbReference>
<dbReference type="SUPFAM" id="SSF54593">
    <property type="entry name" value="Glyoxalase/Bleomycin resistance protein/Dihydroxybiphenyl dioxygenase"/>
    <property type="match status" value="1"/>
</dbReference>
<evidence type="ECO:0000313" key="2">
    <source>
        <dbReference type="EMBL" id="MFC4561768.1"/>
    </source>
</evidence>
<proteinExistence type="predicted"/>
<feature type="domain" description="VOC" evidence="1">
    <location>
        <begin position="1"/>
        <end position="114"/>
    </location>
</feature>